<feature type="region of interest" description="Disordered" evidence="1">
    <location>
        <begin position="188"/>
        <end position="211"/>
    </location>
</feature>
<name>A0AAD4MGU7_9BILA</name>
<keyword evidence="2" id="KW-0472">Membrane</keyword>
<feature type="transmembrane region" description="Helical" evidence="2">
    <location>
        <begin position="6"/>
        <end position="27"/>
    </location>
</feature>
<dbReference type="EMBL" id="JAKKPZ010000496">
    <property type="protein sequence ID" value="KAI1694553.1"/>
    <property type="molecule type" value="Genomic_DNA"/>
</dbReference>
<evidence type="ECO:0000313" key="4">
    <source>
        <dbReference type="Proteomes" id="UP001201812"/>
    </source>
</evidence>
<organism evidence="3 4">
    <name type="scientific">Ditylenchus destructor</name>
    <dbReference type="NCBI Taxonomy" id="166010"/>
    <lineage>
        <taxon>Eukaryota</taxon>
        <taxon>Metazoa</taxon>
        <taxon>Ecdysozoa</taxon>
        <taxon>Nematoda</taxon>
        <taxon>Chromadorea</taxon>
        <taxon>Rhabditida</taxon>
        <taxon>Tylenchina</taxon>
        <taxon>Tylenchomorpha</taxon>
        <taxon>Sphaerularioidea</taxon>
        <taxon>Anguinidae</taxon>
        <taxon>Anguininae</taxon>
        <taxon>Ditylenchus</taxon>
    </lineage>
</organism>
<proteinExistence type="predicted"/>
<protein>
    <submittedName>
        <fullName evidence="3">Uncharacterized protein</fullName>
    </submittedName>
</protein>
<reference evidence="3" key="1">
    <citation type="submission" date="2022-01" db="EMBL/GenBank/DDBJ databases">
        <title>Genome Sequence Resource for Two Populations of Ditylenchus destructor, the Migratory Endoparasitic Phytonematode.</title>
        <authorList>
            <person name="Zhang H."/>
            <person name="Lin R."/>
            <person name="Xie B."/>
        </authorList>
    </citation>
    <scope>NUCLEOTIDE SEQUENCE</scope>
    <source>
        <strain evidence="3">BazhouSP</strain>
    </source>
</reference>
<dbReference type="AlphaFoldDB" id="A0AAD4MGU7"/>
<feature type="compositionally biased region" description="Polar residues" evidence="1">
    <location>
        <begin position="188"/>
        <end position="197"/>
    </location>
</feature>
<evidence type="ECO:0000256" key="2">
    <source>
        <dbReference type="SAM" id="Phobius"/>
    </source>
</evidence>
<feature type="compositionally biased region" description="Basic and acidic residues" evidence="1">
    <location>
        <begin position="271"/>
        <end position="282"/>
    </location>
</feature>
<feature type="region of interest" description="Disordered" evidence="1">
    <location>
        <begin position="256"/>
        <end position="293"/>
    </location>
</feature>
<feature type="compositionally biased region" description="Polar residues" evidence="1">
    <location>
        <begin position="284"/>
        <end position="293"/>
    </location>
</feature>
<gene>
    <name evidence="3" type="ORF">DdX_20051</name>
</gene>
<dbReference type="Proteomes" id="UP001201812">
    <property type="component" value="Unassembled WGS sequence"/>
</dbReference>
<keyword evidence="2" id="KW-1133">Transmembrane helix</keyword>
<sequence length="293" mass="32223">MGNQHFSAKIFIATAVIFPIFVVDGLLKVQISGNVKKLTQDSKVKTAQFALPKPDDKLSPSNCHLRILLTRTKAGNPAWETAQQAKVGWDGKYNFDFEVTDSDNVGTQYTWGLQTLSHQPVTLKVLKKTTKSIDIYADITSKPIVGLPQQKSGVAVGAMAFNKAAVEGVKLGLVKLVDPKTREDLQTQYGITKQITAQPPPEEEPKQKRGPIAVLRKVLWEPKPKGETTHKQKVVLGSIPAGRKKIWEFWRGGAKSEIHPVADTGNQENGDQEKSNQEKDKPTGTLNPSLPET</sequence>
<evidence type="ECO:0000256" key="1">
    <source>
        <dbReference type="SAM" id="MobiDB-lite"/>
    </source>
</evidence>
<keyword evidence="2" id="KW-0812">Transmembrane</keyword>
<accession>A0AAD4MGU7</accession>
<evidence type="ECO:0000313" key="3">
    <source>
        <dbReference type="EMBL" id="KAI1694553.1"/>
    </source>
</evidence>
<comment type="caution">
    <text evidence="3">The sequence shown here is derived from an EMBL/GenBank/DDBJ whole genome shotgun (WGS) entry which is preliminary data.</text>
</comment>
<keyword evidence="4" id="KW-1185">Reference proteome</keyword>